<dbReference type="Gene3D" id="3.40.850.10">
    <property type="entry name" value="Kinesin motor domain"/>
    <property type="match status" value="1"/>
</dbReference>
<feature type="non-terminal residue" evidence="6">
    <location>
        <position position="1"/>
    </location>
</feature>
<keyword evidence="2" id="KW-0067">ATP-binding</keyword>
<reference evidence="6" key="1">
    <citation type="submission" date="2020-11" db="EMBL/GenBank/DDBJ databases">
        <authorList>
            <person name="Tran Van P."/>
        </authorList>
    </citation>
    <scope>NUCLEOTIDE SEQUENCE</scope>
</reference>
<dbReference type="InterPro" id="IPR001752">
    <property type="entry name" value="Kinesin_motor_dom"/>
</dbReference>
<feature type="compositionally biased region" description="Polar residues" evidence="4">
    <location>
        <begin position="33"/>
        <end position="47"/>
    </location>
</feature>
<organism evidence="6">
    <name type="scientific">Medioppia subpectinata</name>
    <dbReference type="NCBI Taxonomy" id="1979941"/>
    <lineage>
        <taxon>Eukaryota</taxon>
        <taxon>Metazoa</taxon>
        <taxon>Ecdysozoa</taxon>
        <taxon>Arthropoda</taxon>
        <taxon>Chelicerata</taxon>
        <taxon>Arachnida</taxon>
        <taxon>Acari</taxon>
        <taxon>Acariformes</taxon>
        <taxon>Sarcoptiformes</taxon>
        <taxon>Oribatida</taxon>
        <taxon>Brachypylina</taxon>
        <taxon>Oppioidea</taxon>
        <taxon>Oppiidae</taxon>
        <taxon>Medioppia</taxon>
    </lineage>
</organism>
<keyword evidence="7" id="KW-1185">Reference proteome</keyword>
<feature type="compositionally biased region" description="Polar residues" evidence="4">
    <location>
        <begin position="1"/>
        <end position="16"/>
    </location>
</feature>
<proteinExistence type="inferred from homology"/>
<protein>
    <recommendedName>
        <fullName evidence="5">Kinesin motor domain-containing protein</fullName>
    </recommendedName>
</protein>
<dbReference type="Proteomes" id="UP000759131">
    <property type="component" value="Unassembled WGS sequence"/>
</dbReference>
<feature type="domain" description="Kinesin motor" evidence="5">
    <location>
        <begin position="49"/>
        <end position="115"/>
    </location>
</feature>
<evidence type="ECO:0000313" key="7">
    <source>
        <dbReference type="Proteomes" id="UP000759131"/>
    </source>
</evidence>
<feature type="region of interest" description="Disordered" evidence="4">
    <location>
        <begin position="1"/>
        <end position="47"/>
    </location>
</feature>
<name>A0A7R9LWB6_9ACAR</name>
<dbReference type="GO" id="GO:0007018">
    <property type="term" value="P:microtubule-based movement"/>
    <property type="evidence" value="ECO:0007669"/>
    <property type="project" value="InterPro"/>
</dbReference>
<dbReference type="EMBL" id="OC898393">
    <property type="protein sequence ID" value="CAD7648546.1"/>
    <property type="molecule type" value="Genomic_DNA"/>
</dbReference>
<evidence type="ECO:0000313" key="6">
    <source>
        <dbReference type="EMBL" id="CAD7648546.1"/>
    </source>
</evidence>
<comment type="caution">
    <text evidence="3">Lacks conserved residue(s) required for the propagation of feature annotation.</text>
</comment>
<sequence length="115" mass="13345">MNDSLIETRMSNSLKRSSYERMEDMGSPAKRASNWSESVEPSESDASNRMRVFVRVRPLNDNDNTNASKKSIDVIDSQLLVFDPIELDDNQTTDDQYVYHGKRYREIGRRPNKNL</sequence>
<dbReference type="EMBL" id="CAJPIZ010043818">
    <property type="protein sequence ID" value="CAG2122038.1"/>
    <property type="molecule type" value="Genomic_DNA"/>
</dbReference>
<evidence type="ECO:0000256" key="2">
    <source>
        <dbReference type="ARBA" id="ARBA00022840"/>
    </source>
</evidence>
<dbReference type="PROSITE" id="PS50067">
    <property type="entry name" value="KINESIN_MOTOR_2"/>
    <property type="match status" value="1"/>
</dbReference>
<comment type="similarity">
    <text evidence="3">Belongs to the TRAFAC class myosin-kinesin ATPase superfamily. Kinesin family.</text>
</comment>
<evidence type="ECO:0000256" key="3">
    <source>
        <dbReference type="PROSITE-ProRule" id="PRU00283"/>
    </source>
</evidence>
<dbReference type="GO" id="GO:0005524">
    <property type="term" value="F:ATP binding"/>
    <property type="evidence" value="ECO:0007669"/>
    <property type="project" value="UniProtKB-KW"/>
</dbReference>
<evidence type="ECO:0000256" key="4">
    <source>
        <dbReference type="SAM" id="MobiDB-lite"/>
    </source>
</evidence>
<gene>
    <name evidence="6" type="ORF">OSB1V03_LOCUS21984</name>
</gene>
<evidence type="ECO:0000256" key="1">
    <source>
        <dbReference type="ARBA" id="ARBA00022741"/>
    </source>
</evidence>
<dbReference type="GO" id="GO:0003777">
    <property type="term" value="F:microtubule motor activity"/>
    <property type="evidence" value="ECO:0007669"/>
    <property type="project" value="InterPro"/>
</dbReference>
<keyword evidence="1" id="KW-0547">Nucleotide-binding</keyword>
<dbReference type="AlphaFoldDB" id="A0A7R9LWB6"/>
<dbReference type="InterPro" id="IPR036961">
    <property type="entry name" value="Kinesin_motor_dom_sf"/>
</dbReference>
<accession>A0A7R9LWB6</accession>
<dbReference type="GO" id="GO:0008017">
    <property type="term" value="F:microtubule binding"/>
    <property type="evidence" value="ECO:0007669"/>
    <property type="project" value="InterPro"/>
</dbReference>
<evidence type="ECO:0000259" key="5">
    <source>
        <dbReference type="PROSITE" id="PS50067"/>
    </source>
</evidence>